<organism evidence="8 9">
    <name type="scientific">Paraburkholderia antibiotica</name>
    <dbReference type="NCBI Taxonomy" id="2728839"/>
    <lineage>
        <taxon>Bacteria</taxon>
        <taxon>Pseudomonadati</taxon>
        <taxon>Pseudomonadota</taxon>
        <taxon>Betaproteobacteria</taxon>
        <taxon>Burkholderiales</taxon>
        <taxon>Burkholderiaceae</taxon>
        <taxon>Paraburkholderia</taxon>
    </lineage>
</organism>
<dbReference type="EMBL" id="JABBFZ010000006">
    <property type="protein sequence ID" value="NML31696.1"/>
    <property type="molecule type" value="Genomic_DNA"/>
</dbReference>
<feature type="binding site" evidence="6">
    <location>
        <position position="99"/>
    </location>
    <ligand>
        <name>FMN</name>
        <dbReference type="ChEBI" id="CHEBI:58210"/>
    </ligand>
</feature>
<dbReference type="PANTHER" id="PTHR30011:SF16">
    <property type="entry name" value="C2H2 FINGER DOMAIN TRANSCRIPTION FACTOR (EUROFUNG)-RELATED"/>
    <property type="match status" value="1"/>
</dbReference>
<feature type="binding site" evidence="6">
    <location>
        <position position="149"/>
    </location>
    <ligand>
        <name>FMN</name>
        <dbReference type="ChEBI" id="CHEBI:58210"/>
    </ligand>
</feature>
<gene>
    <name evidence="8" type="ORF">HHL14_12720</name>
</gene>
<dbReference type="AlphaFoldDB" id="A0A7X9X5B8"/>
<evidence type="ECO:0000256" key="2">
    <source>
        <dbReference type="ARBA" id="ARBA00022643"/>
    </source>
</evidence>
<sequence>MALVAFLQAQNCTNYAGSWRHPSSMTDYLAPEYYQRIARTLEEGCFDMAFFDDRLAMPDIYGNSYRDTVRYGVRAIKLEPTAVLMAMAMVTSRLGLGATYSTTYYEPYHVARLFATLDLMTKGRVAWNVVTSMNDSEAANFGAAEHLDHDVRYDRADEFMEIVMGHWDTWREGAIVADKQENYFADPSKVTRLDHKGRFFNSRGPLTVPRSAQGHPVILQAGQSGRGLAFAARWAEVVFAKYPTLANGIKQYEGLKSRVVQAGRHPDSLKICAEVKIIVGDTEAEAREKHDLIASLSRPIDGLTMIGETLNIDFAGRPYDQPFTDEELALVSWQSLRDKVVEVSGKKNPSVKDFVEASGRGTLRDGPCFVGTGSQVAEQMIEWFDKACDGFVLSATYVPGTYEDIVRLVVPELQKRGVFRKGYGESTLRSHLGLRKPLAGDWRTPS</sequence>
<evidence type="ECO:0000259" key="7">
    <source>
        <dbReference type="Pfam" id="PF00296"/>
    </source>
</evidence>
<dbReference type="GO" id="GO:0004497">
    <property type="term" value="F:monooxygenase activity"/>
    <property type="evidence" value="ECO:0007669"/>
    <property type="project" value="UniProtKB-KW"/>
</dbReference>
<dbReference type="NCBIfam" id="TIGR03860">
    <property type="entry name" value="FMN_nitrolo"/>
    <property type="match status" value="1"/>
</dbReference>
<comment type="similarity">
    <text evidence="5">Belongs to the NtaA/SnaA/DszA monooxygenase family.</text>
</comment>
<keyword evidence="3" id="KW-0560">Oxidoreductase</keyword>
<evidence type="ECO:0000256" key="4">
    <source>
        <dbReference type="ARBA" id="ARBA00023033"/>
    </source>
</evidence>
<evidence type="ECO:0000256" key="3">
    <source>
        <dbReference type="ARBA" id="ARBA00023002"/>
    </source>
</evidence>
<dbReference type="Gene3D" id="3.20.20.30">
    <property type="entry name" value="Luciferase-like domain"/>
    <property type="match status" value="1"/>
</dbReference>
<accession>A0A7X9X5B8</accession>
<feature type="binding site" evidence="6">
    <location>
        <position position="153"/>
    </location>
    <ligand>
        <name>FMN</name>
        <dbReference type="ChEBI" id="CHEBI:58210"/>
    </ligand>
</feature>
<dbReference type="InterPro" id="IPR016215">
    <property type="entry name" value="NTA_MOA"/>
</dbReference>
<evidence type="ECO:0000256" key="6">
    <source>
        <dbReference type="PIRSR" id="PIRSR000337-1"/>
    </source>
</evidence>
<keyword evidence="9" id="KW-1185">Reference proteome</keyword>
<protein>
    <submittedName>
        <fullName evidence="8">LLM class flavin-dependent oxidoreductase</fullName>
    </submittedName>
</protein>
<keyword evidence="4" id="KW-0503">Monooxygenase</keyword>
<evidence type="ECO:0000256" key="5">
    <source>
        <dbReference type="ARBA" id="ARBA00033748"/>
    </source>
</evidence>
<feature type="binding site" evidence="6">
    <location>
        <position position="224"/>
    </location>
    <ligand>
        <name>FMN</name>
        <dbReference type="ChEBI" id="CHEBI:58210"/>
    </ligand>
</feature>
<name>A0A7X9X5B8_9BURK</name>
<dbReference type="CDD" id="cd01095">
    <property type="entry name" value="Nitrilotriacetate_monoxgenase"/>
    <property type="match status" value="1"/>
</dbReference>
<dbReference type="GO" id="GO:0016705">
    <property type="term" value="F:oxidoreductase activity, acting on paired donors, with incorporation or reduction of molecular oxygen"/>
    <property type="evidence" value="ECO:0007669"/>
    <property type="project" value="InterPro"/>
</dbReference>
<dbReference type="PANTHER" id="PTHR30011">
    <property type="entry name" value="ALKANESULFONATE MONOOXYGENASE-RELATED"/>
    <property type="match status" value="1"/>
</dbReference>
<feature type="binding site" evidence="6">
    <location>
        <position position="53"/>
    </location>
    <ligand>
        <name>FMN</name>
        <dbReference type="ChEBI" id="CHEBI:58210"/>
    </ligand>
</feature>
<dbReference type="InterPro" id="IPR051260">
    <property type="entry name" value="Diverse_substr_monoxygenases"/>
</dbReference>
<dbReference type="Pfam" id="PF00296">
    <property type="entry name" value="Bac_luciferase"/>
    <property type="match status" value="1"/>
</dbReference>
<keyword evidence="2 6" id="KW-0288">FMN</keyword>
<dbReference type="PIRSF" id="PIRSF000337">
    <property type="entry name" value="NTA_MOA"/>
    <property type="match status" value="1"/>
</dbReference>
<dbReference type="SUPFAM" id="SSF51679">
    <property type="entry name" value="Bacterial luciferase-like"/>
    <property type="match status" value="1"/>
</dbReference>
<evidence type="ECO:0000313" key="9">
    <source>
        <dbReference type="Proteomes" id="UP000583127"/>
    </source>
</evidence>
<dbReference type="InterPro" id="IPR011251">
    <property type="entry name" value="Luciferase-like_dom"/>
</dbReference>
<evidence type="ECO:0000313" key="8">
    <source>
        <dbReference type="EMBL" id="NML31696.1"/>
    </source>
</evidence>
<proteinExistence type="inferred from homology"/>
<feature type="domain" description="Luciferase-like" evidence="7">
    <location>
        <begin position="20"/>
        <end position="384"/>
    </location>
</feature>
<reference evidence="8 9" key="1">
    <citation type="submission" date="2020-04" db="EMBL/GenBank/DDBJ databases">
        <title>Paraburkholderia sp. G-4-1-8 isolated from soil.</title>
        <authorList>
            <person name="Dahal R.H."/>
        </authorList>
    </citation>
    <scope>NUCLEOTIDE SEQUENCE [LARGE SCALE GENOMIC DNA]</scope>
    <source>
        <strain evidence="8 9">G-4-1-8</strain>
    </source>
</reference>
<evidence type="ECO:0000256" key="1">
    <source>
        <dbReference type="ARBA" id="ARBA00022630"/>
    </source>
</evidence>
<keyword evidence="1 6" id="KW-0285">Flavoprotein</keyword>
<dbReference type="InterPro" id="IPR036661">
    <property type="entry name" value="Luciferase-like_sf"/>
</dbReference>
<dbReference type="Proteomes" id="UP000583127">
    <property type="component" value="Unassembled WGS sequence"/>
</dbReference>
<comment type="caution">
    <text evidence="8">The sequence shown here is derived from an EMBL/GenBank/DDBJ whole genome shotgun (WGS) entry which is preliminary data.</text>
</comment>